<dbReference type="GO" id="GO:0030154">
    <property type="term" value="P:cell differentiation"/>
    <property type="evidence" value="ECO:0007669"/>
    <property type="project" value="TreeGrafter"/>
</dbReference>
<dbReference type="PANTHER" id="PTHR13742:SF17">
    <property type="entry name" value="RE32990P-RELATED"/>
    <property type="match status" value="1"/>
</dbReference>
<feature type="compositionally biased region" description="Polar residues" evidence="8">
    <location>
        <begin position="306"/>
        <end position="315"/>
    </location>
</feature>
<dbReference type="GO" id="GO:2000134">
    <property type="term" value="P:negative regulation of G1/S transition of mitotic cell cycle"/>
    <property type="evidence" value="ECO:0007669"/>
    <property type="project" value="TreeGrafter"/>
</dbReference>
<keyword evidence="11" id="KW-1185">Reference proteome</keyword>
<evidence type="ECO:0000256" key="3">
    <source>
        <dbReference type="ARBA" id="ARBA00022491"/>
    </source>
</evidence>
<gene>
    <name evidence="10" type="ORF">L1049_003063</name>
</gene>
<evidence type="ECO:0000256" key="7">
    <source>
        <dbReference type="ARBA" id="ARBA00023306"/>
    </source>
</evidence>
<dbReference type="GO" id="GO:0032875">
    <property type="term" value="P:regulation of DNA endoreduplication"/>
    <property type="evidence" value="ECO:0007669"/>
    <property type="project" value="UniProtKB-ARBA"/>
</dbReference>
<comment type="similarity">
    <text evidence="2">Belongs to the retinoblastoma protein (RB) family.</text>
</comment>
<dbReference type="Pfam" id="PF01858">
    <property type="entry name" value="RB_A"/>
    <property type="match status" value="1"/>
</dbReference>
<dbReference type="AlphaFoldDB" id="A0AAP0R9G8"/>
<protein>
    <recommendedName>
        <fullName evidence="9">Retinoblastoma-associated protein A-box domain-containing protein</fullName>
    </recommendedName>
</protein>
<keyword evidence="4" id="KW-0805">Transcription regulation</keyword>
<dbReference type="GO" id="GO:0006357">
    <property type="term" value="P:regulation of transcription by RNA polymerase II"/>
    <property type="evidence" value="ECO:0007669"/>
    <property type="project" value="InterPro"/>
</dbReference>
<organism evidence="10 11">
    <name type="scientific">Liquidambar formosana</name>
    <name type="common">Formosan gum</name>
    <dbReference type="NCBI Taxonomy" id="63359"/>
    <lineage>
        <taxon>Eukaryota</taxon>
        <taxon>Viridiplantae</taxon>
        <taxon>Streptophyta</taxon>
        <taxon>Embryophyta</taxon>
        <taxon>Tracheophyta</taxon>
        <taxon>Spermatophyta</taxon>
        <taxon>Magnoliopsida</taxon>
        <taxon>eudicotyledons</taxon>
        <taxon>Gunneridae</taxon>
        <taxon>Pentapetalae</taxon>
        <taxon>Saxifragales</taxon>
        <taxon>Altingiaceae</taxon>
        <taxon>Liquidambar</taxon>
    </lineage>
</organism>
<dbReference type="GO" id="GO:0005667">
    <property type="term" value="C:transcription regulator complex"/>
    <property type="evidence" value="ECO:0007669"/>
    <property type="project" value="TreeGrafter"/>
</dbReference>
<dbReference type="Pfam" id="PF01857">
    <property type="entry name" value="RB_B"/>
    <property type="match status" value="1"/>
</dbReference>
<dbReference type="Gene3D" id="1.10.472.10">
    <property type="entry name" value="Cyclin-like"/>
    <property type="match status" value="2"/>
</dbReference>
<dbReference type="GO" id="GO:0000977">
    <property type="term" value="F:RNA polymerase II transcription regulatory region sequence-specific DNA binding"/>
    <property type="evidence" value="ECO:0007669"/>
    <property type="project" value="TreeGrafter"/>
</dbReference>
<dbReference type="GO" id="GO:0000785">
    <property type="term" value="C:chromatin"/>
    <property type="evidence" value="ECO:0007669"/>
    <property type="project" value="TreeGrafter"/>
</dbReference>
<proteinExistence type="inferred from homology"/>
<evidence type="ECO:0000256" key="6">
    <source>
        <dbReference type="ARBA" id="ARBA00023242"/>
    </source>
</evidence>
<keyword evidence="5" id="KW-0804">Transcription</keyword>
<evidence type="ECO:0000313" key="11">
    <source>
        <dbReference type="Proteomes" id="UP001415857"/>
    </source>
</evidence>
<keyword evidence="7" id="KW-0131">Cell cycle</keyword>
<dbReference type="FunFam" id="1.10.472.10:FF:000030">
    <property type="entry name" value="Retinoblastoma-related protein 1"/>
    <property type="match status" value="1"/>
</dbReference>
<dbReference type="Proteomes" id="UP001415857">
    <property type="component" value="Unassembled WGS sequence"/>
</dbReference>
<evidence type="ECO:0000256" key="1">
    <source>
        <dbReference type="ARBA" id="ARBA00004123"/>
    </source>
</evidence>
<reference evidence="10 11" key="1">
    <citation type="journal article" date="2024" name="Plant J.">
        <title>Genome sequences and population genomics reveal climatic adaptation and genomic divergence between two closely related sweetgum species.</title>
        <authorList>
            <person name="Xu W.Q."/>
            <person name="Ren C.Q."/>
            <person name="Zhang X.Y."/>
            <person name="Comes H.P."/>
            <person name="Liu X.H."/>
            <person name="Li Y.G."/>
            <person name="Kettle C.J."/>
            <person name="Jalonen R."/>
            <person name="Gaisberger H."/>
            <person name="Ma Y.Z."/>
            <person name="Qiu Y.X."/>
        </authorList>
    </citation>
    <scope>NUCLEOTIDE SEQUENCE [LARGE SCALE GENOMIC DNA]</scope>
    <source>
        <strain evidence="10">Hangzhou</strain>
    </source>
</reference>
<dbReference type="GO" id="GO:0005634">
    <property type="term" value="C:nucleus"/>
    <property type="evidence" value="ECO:0007669"/>
    <property type="project" value="UniProtKB-SubCell"/>
</dbReference>
<evidence type="ECO:0000256" key="4">
    <source>
        <dbReference type="ARBA" id="ARBA00023015"/>
    </source>
</evidence>
<name>A0AAP0R9G8_LIQFO</name>
<evidence type="ECO:0000256" key="8">
    <source>
        <dbReference type="SAM" id="MobiDB-lite"/>
    </source>
</evidence>
<dbReference type="EMBL" id="JBBPBK010000013">
    <property type="protein sequence ID" value="KAK9272686.1"/>
    <property type="molecule type" value="Genomic_DNA"/>
</dbReference>
<dbReference type="SMART" id="SM01368">
    <property type="entry name" value="RB_A"/>
    <property type="match status" value="1"/>
</dbReference>
<sequence>MTIEKWLQTIVSPLPSKLSAQLEQFLSSCDRNVTDEVINRANIILEVIFPTGDAGEPCITAVLHNDNSMDSLWAGLKQMEALKLYFRVLESICTSEAQKLHTGNLTLLLTNERFHRCMLACSAELVSARLSTTSLLFPVVLERIGITAFDMSKMIESFIRYEKSLPRELRRYLNSLEELLLESMVWEKGSSLYNYLNVARPDLSAEINCLGLQQEPMPSLDAIAVDNHVSCVGLPYLPFSQKRKLLPGTDGDVISLKRVCSEYSNKLVDHKSLASPMKNCSPFLNDVKSKPPPPSPPLQSAFSSPKQPNSQSRGNTCTEAGISVLFNKMEKLAAVRINTMAERLNLSQQIRESVNCLFRKILFQATTLFFNRHIDQIILCCFYGVAKVRIKFESLKLSMIWKQKNREDYGVIEFYNDIFTPAVRPLLEEIGPAEASSRVPEANNNDHCPGSPQMSPFRCILDMSPKKISPSRNIYLSPRKPSKASNFSTLLGFDVLISHGTKTYYAYVGRSIHPYQSPTKDLNVINNCLNGSRKPRSMFNFNSVDARFVSDSVVARSLILQNENCASSSHVVASK</sequence>
<dbReference type="InterPro" id="IPR036915">
    <property type="entry name" value="Cyclin-like_sf"/>
</dbReference>
<keyword evidence="6" id="KW-0539">Nucleus</keyword>
<dbReference type="SUPFAM" id="SSF47954">
    <property type="entry name" value="Cyclin-like"/>
    <property type="match status" value="2"/>
</dbReference>
<comment type="subcellular location">
    <subcellularLocation>
        <location evidence="1">Nucleus</location>
    </subcellularLocation>
</comment>
<evidence type="ECO:0000256" key="5">
    <source>
        <dbReference type="ARBA" id="ARBA00023163"/>
    </source>
</evidence>
<feature type="region of interest" description="Disordered" evidence="8">
    <location>
        <begin position="284"/>
        <end position="315"/>
    </location>
</feature>
<dbReference type="InterPro" id="IPR028309">
    <property type="entry name" value="RB_fam"/>
</dbReference>
<evidence type="ECO:0000313" key="10">
    <source>
        <dbReference type="EMBL" id="KAK9272686.1"/>
    </source>
</evidence>
<keyword evidence="3" id="KW-0678">Repressor</keyword>
<feature type="domain" description="Retinoblastoma-associated protein A-box" evidence="9">
    <location>
        <begin position="1"/>
        <end position="196"/>
    </location>
</feature>
<evidence type="ECO:0000259" key="9">
    <source>
        <dbReference type="SMART" id="SM01368"/>
    </source>
</evidence>
<accession>A0AAP0R9G8</accession>
<dbReference type="PANTHER" id="PTHR13742">
    <property type="entry name" value="RETINOBLASTOMA-ASSOCIATED PROTEIN RB -RELATED"/>
    <property type="match status" value="1"/>
</dbReference>
<dbReference type="InterPro" id="IPR002719">
    <property type="entry name" value="RB_B"/>
</dbReference>
<comment type="caution">
    <text evidence="10">The sequence shown here is derived from an EMBL/GenBank/DDBJ whole genome shotgun (WGS) entry which is preliminary data.</text>
</comment>
<dbReference type="InterPro" id="IPR002720">
    <property type="entry name" value="RB_A"/>
</dbReference>
<evidence type="ECO:0000256" key="2">
    <source>
        <dbReference type="ARBA" id="ARBA00009475"/>
    </source>
</evidence>